<proteinExistence type="predicted"/>
<evidence type="ECO:0000259" key="1">
    <source>
        <dbReference type="Pfam" id="PF04168"/>
    </source>
</evidence>
<protein>
    <recommendedName>
        <fullName evidence="1">DUF403 domain-containing protein</fullName>
    </recommendedName>
</protein>
<evidence type="ECO:0000313" key="2">
    <source>
        <dbReference type="EMBL" id="GLC89626.1"/>
    </source>
</evidence>
<comment type="caution">
    <text evidence="2">The sequence shown here is derived from an EMBL/GenBank/DDBJ whole genome shotgun (WGS) entry which is preliminary data.</text>
</comment>
<evidence type="ECO:0000313" key="3">
    <source>
        <dbReference type="Proteomes" id="UP001065593"/>
    </source>
</evidence>
<reference evidence="2" key="1">
    <citation type="submission" date="2022-08" db="EMBL/GenBank/DDBJ databases">
        <title>Draft genome sequence of Lysinibacillus sp. strain KH24.</title>
        <authorList>
            <person name="Kanbe H."/>
            <person name="Itoh H."/>
        </authorList>
    </citation>
    <scope>NUCLEOTIDE SEQUENCE</scope>
    <source>
        <strain evidence="2">KH24</strain>
    </source>
</reference>
<dbReference type="Pfam" id="PF04168">
    <property type="entry name" value="Alpha-E"/>
    <property type="match status" value="1"/>
</dbReference>
<dbReference type="Proteomes" id="UP001065593">
    <property type="component" value="Unassembled WGS sequence"/>
</dbReference>
<dbReference type="RefSeq" id="WP_264989450.1">
    <property type="nucleotide sequence ID" value="NZ_BRZA01000003.1"/>
</dbReference>
<dbReference type="InterPro" id="IPR007296">
    <property type="entry name" value="DUF403"/>
</dbReference>
<sequence length="315" mass="36652">MLSRVADSLYWIGRYAERTQTNAHILYAQLEYMLESSRKDVMYDKEWVTVLKICGYLEDYQMYYQQGILEDMVHYLVYDSRNLDSLVATITSVRMNARNTRDCMPNELWEEWNDLYLDIQEGTYPEAFSLLNTTNFLTRIRKTTLTATGIIDSLMTRDIGYRFLKIGKWLERSEKTALILHHLLEVENELEPDRAIRLGLQLTNTVEEYAYRSRVLTVDSVLKFLISDLKCSRSVAYGLHKIKDTVYDIEQGLTNQNVENMYRALDELIALTSVDVTALTLAEQKQWVKNIRQGCINFGPILAQAYYLAPPIMAV</sequence>
<name>A0ABQ5NMM3_9BACI</name>
<keyword evidence="3" id="KW-1185">Reference proteome</keyword>
<dbReference type="PANTHER" id="PTHR34595">
    <property type="entry name" value="BLR5612 PROTEIN"/>
    <property type="match status" value="1"/>
</dbReference>
<organism evidence="2 3">
    <name type="scientific">Lysinibacillus piscis</name>
    <dbReference type="NCBI Taxonomy" id="2518931"/>
    <lineage>
        <taxon>Bacteria</taxon>
        <taxon>Bacillati</taxon>
        <taxon>Bacillota</taxon>
        <taxon>Bacilli</taxon>
        <taxon>Bacillales</taxon>
        <taxon>Bacillaceae</taxon>
        <taxon>Lysinibacillus</taxon>
    </lineage>
</organism>
<dbReference type="PANTHER" id="PTHR34595:SF7">
    <property type="entry name" value="SLL1039 PROTEIN"/>
    <property type="match status" value="1"/>
</dbReference>
<dbReference type="EMBL" id="BRZA01000003">
    <property type="protein sequence ID" value="GLC89626.1"/>
    <property type="molecule type" value="Genomic_DNA"/>
</dbReference>
<gene>
    <name evidence="2" type="ORF">LYSBPC_27530</name>
</gene>
<dbReference type="InterPro" id="IPR051680">
    <property type="entry name" value="ATP-dep_Glu-Cys_Ligase-2"/>
</dbReference>
<accession>A0ABQ5NMM3</accession>
<feature type="domain" description="DUF403" evidence="1">
    <location>
        <begin position="1"/>
        <end position="306"/>
    </location>
</feature>